<dbReference type="GO" id="GO:0006281">
    <property type="term" value="P:DNA repair"/>
    <property type="evidence" value="ECO:0000318"/>
    <property type="project" value="GO_Central"/>
</dbReference>
<dbReference type="GO" id="GO:0005524">
    <property type="term" value="F:ATP binding"/>
    <property type="evidence" value="ECO:0007669"/>
    <property type="project" value="UniProtKB-KW"/>
</dbReference>
<dbReference type="Gene3D" id="1.10.8.60">
    <property type="match status" value="1"/>
</dbReference>
<dbReference type="Pfam" id="PF23007">
    <property type="entry name" value="DnaA_N-like_STI"/>
    <property type="match status" value="1"/>
</dbReference>
<evidence type="ECO:0008006" key="11">
    <source>
        <dbReference type="Google" id="ProtNLM"/>
    </source>
</evidence>
<gene>
    <name evidence="9" type="ORF">LSAT_V11C200050700</name>
</gene>
<feature type="region of interest" description="Disordered" evidence="6">
    <location>
        <begin position="1"/>
        <end position="28"/>
    </location>
</feature>
<dbReference type="GO" id="GO:0046872">
    <property type="term" value="F:metal ion binding"/>
    <property type="evidence" value="ECO:0007669"/>
    <property type="project" value="UniProtKB-KW"/>
</dbReference>
<dbReference type="Proteomes" id="UP000235145">
    <property type="component" value="Unassembled WGS sequence"/>
</dbReference>
<dbReference type="InterPro" id="IPR027417">
    <property type="entry name" value="P-loop_NTPase"/>
</dbReference>
<evidence type="ECO:0000256" key="4">
    <source>
        <dbReference type="ARBA" id="ARBA00022833"/>
    </source>
</evidence>
<dbReference type="InterPro" id="IPR012763">
    <property type="entry name" value="DNA_pol_III_sug/sutau_N"/>
</dbReference>
<feature type="domain" description="DNA polymerase III subunit gamma/tau helical lid" evidence="7">
    <location>
        <begin position="261"/>
        <end position="301"/>
    </location>
</feature>
<dbReference type="GO" id="GO:0009360">
    <property type="term" value="C:DNA polymerase III complex"/>
    <property type="evidence" value="ECO:0007669"/>
    <property type="project" value="InterPro"/>
</dbReference>
<dbReference type="AlphaFoldDB" id="A0A9R1XRP0"/>
<dbReference type="EMBL" id="NBSK02000002">
    <property type="protein sequence ID" value="KAJ0222954.1"/>
    <property type="molecule type" value="Genomic_DNA"/>
</dbReference>
<dbReference type="PANTHER" id="PTHR11669">
    <property type="entry name" value="REPLICATION FACTOR C / DNA POLYMERASE III GAMMA-TAU SUBUNIT"/>
    <property type="match status" value="1"/>
</dbReference>
<comment type="similarity">
    <text evidence="1">Belongs to the DnaX/STICHEL family.</text>
</comment>
<evidence type="ECO:0000313" key="10">
    <source>
        <dbReference type="Proteomes" id="UP000235145"/>
    </source>
</evidence>
<keyword evidence="3" id="KW-0547">Nucleotide-binding</keyword>
<dbReference type="SUPFAM" id="SSF52540">
    <property type="entry name" value="P-loop containing nucleoside triphosphate hydrolases"/>
    <property type="match status" value="1"/>
</dbReference>
<accession>A0A9R1XRP0</accession>
<feature type="compositionally biased region" description="Basic and acidic residues" evidence="6">
    <location>
        <begin position="697"/>
        <end position="726"/>
    </location>
</feature>
<dbReference type="GO" id="GO:0006261">
    <property type="term" value="P:DNA-templated DNA replication"/>
    <property type="evidence" value="ECO:0000318"/>
    <property type="project" value="GO_Central"/>
</dbReference>
<evidence type="ECO:0000256" key="2">
    <source>
        <dbReference type="ARBA" id="ARBA00022723"/>
    </source>
</evidence>
<keyword evidence="2" id="KW-0479">Metal-binding</keyword>
<evidence type="ECO:0000259" key="7">
    <source>
        <dbReference type="Pfam" id="PF22608"/>
    </source>
</evidence>
<evidence type="ECO:0000256" key="1">
    <source>
        <dbReference type="ARBA" id="ARBA00006360"/>
    </source>
</evidence>
<keyword evidence="4" id="KW-0862">Zinc</keyword>
<dbReference type="PANTHER" id="PTHR11669:SF51">
    <property type="entry name" value="AAA+ ATPASE DOMAIN-CONTAINING PROTEIN"/>
    <property type="match status" value="1"/>
</dbReference>
<dbReference type="InterPro" id="IPR054506">
    <property type="entry name" value="DnaA_N-like_STI"/>
</dbReference>
<sequence>MGDYSVQPFADPDNKGESASRLKMKTTGSKIATQRRRPVLSLMGRKIKAKQKQHAVNRTDNQVESISQDNICYETKGQMLMNTTSLSNKYQPKLFQEIVGHTVVVKTLSNAIQKKKIAPLYLFYGPNGTGKTSTARVFAMALNCESTFHNTKPCCSCKGCSRSLYTMDLCSANCISGFEKIKTLLHNTSFNQAIPGLKVFIIEDCHLLTVDAWNELMRLVENPYATNLVFLLITTHAHSFTGNISSRCQKFYFRKLHDEEVAQKLSRILVHERMGIEKEALKLIVAKSEGSLRDAENILDQLALLGTSINTLIAQQLVGLIPESKLLELLAVAVSGNTMNAIRYAKKLSESVEPASFVSQLANLITNILSGSQVLDSSSSPSQRSRSQLSKTSLSSAGKTQSARLCYILKLLVETERKLRSSNHQTSSIIATFLDIASLKKASKSRIPKRSSYSTEIRREPHTSVEHQRHDEGKSSRGSLSDMEKLWKDVLKEVENSHTQKFLQDQAKLALLCISRSNANLVYYINAIVHLTFTNQDDKTAAEISEESLSKALEVAMGCPVSLHMSLEQDGKSRTMSGSLPLAFDYLDSNKNEGQSEGFRLRKSKSCSTSQRPHRYSAKGRDRNTGQLQSLTNMLENPTAEYRLTTKDPQRTKLVHPGDSKYATQTMRPNRSRHRWLSLSSIPQSDASVEPYSQDVIYEKSNKDGEDGVKKSSKDRRFREPSADQL</sequence>
<dbReference type="Pfam" id="PF22608">
    <property type="entry name" value="DNAX_ATPase_lid"/>
    <property type="match status" value="1"/>
</dbReference>
<feature type="region of interest" description="Disordered" evidence="6">
    <location>
        <begin position="376"/>
        <end position="395"/>
    </location>
</feature>
<reference evidence="9 10" key="1">
    <citation type="journal article" date="2017" name="Nat. Commun.">
        <title>Genome assembly with in vitro proximity ligation data and whole-genome triplication in lettuce.</title>
        <authorList>
            <person name="Reyes-Chin-Wo S."/>
            <person name="Wang Z."/>
            <person name="Yang X."/>
            <person name="Kozik A."/>
            <person name="Arikit S."/>
            <person name="Song C."/>
            <person name="Xia L."/>
            <person name="Froenicke L."/>
            <person name="Lavelle D.O."/>
            <person name="Truco M.J."/>
            <person name="Xia R."/>
            <person name="Zhu S."/>
            <person name="Xu C."/>
            <person name="Xu H."/>
            <person name="Xu X."/>
            <person name="Cox K."/>
            <person name="Korf I."/>
            <person name="Meyers B.C."/>
            <person name="Michelmore R.W."/>
        </authorList>
    </citation>
    <scope>NUCLEOTIDE SEQUENCE [LARGE SCALE GENOMIC DNA]</scope>
    <source>
        <strain evidence="10">cv. Salinas</strain>
        <tissue evidence="9">Seedlings</tissue>
    </source>
</reference>
<protein>
    <recommendedName>
        <fullName evidence="11">AAA+ ATPase domain-containing protein</fullName>
    </recommendedName>
</protein>
<evidence type="ECO:0000313" key="9">
    <source>
        <dbReference type="EMBL" id="KAJ0222954.1"/>
    </source>
</evidence>
<dbReference type="InterPro" id="IPR050238">
    <property type="entry name" value="DNA_Rep/Repair_Clamp_Loader"/>
</dbReference>
<proteinExistence type="inferred from homology"/>
<evidence type="ECO:0000256" key="6">
    <source>
        <dbReference type="SAM" id="MobiDB-lite"/>
    </source>
</evidence>
<dbReference type="GO" id="GO:0003887">
    <property type="term" value="F:DNA-directed DNA polymerase activity"/>
    <property type="evidence" value="ECO:0007669"/>
    <property type="project" value="InterPro"/>
</dbReference>
<comment type="caution">
    <text evidence="9">The sequence shown here is derived from an EMBL/GenBank/DDBJ whole genome shotgun (WGS) entry which is preliminary data.</text>
</comment>
<evidence type="ECO:0000259" key="8">
    <source>
        <dbReference type="Pfam" id="PF23007"/>
    </source>
</evidence>
<evidence type="ECO:0000256" key="5">
    <source>
        <dbReference type="ARBA" id="ARBA00022840"/>
    </source>
</evidence>
<feature type="compositionally biased region" description="Polar residues" evidence="6">
    <location>
        <begin position="678"/>
        <end position="687"/>
    </location>
</feature>
<dbReference type="InterPro" id="IPR045085">
    <property type="entry name" value="HLD_clamp_pol_III_gamma_tau"/>
</dbReference>
<feature type="compositionally biased region" description="Basic and acidic residues" evidence="6">
    <location>
        <begin position="645"/>
        <end position="659"/>
    </location>
</feature>
<feature type="region of interest" description="Disordered" evidence="6">
    <location>
        <begin position="447"/>
        <end position="479"/>
    </location>
</feature>
<keyword evidence="5" id="KW-0067">ATP-binding</keyword>
<keyword evidence="10" id="KW-1185">Reference proteome</keyword>
<dbReference type="Pfam" id="PF13177">
    <property type="entry name" value="DNA_pol3_delta2"/>
    <property type="match status" value="1"/>
</dbReference>
<feature type="region of interest" description="Disordered" evidence="6">
    <location>
        <begin position="645"/>
        <end position="726"/>
    </location>
</feature>
<evidence type="ECO:0000256" key="3">
    <source>
        <dbReference type="ARBA" id="ARBA00022741"/>
    </source>
</evidence>
<feature type="domain" description="STICHEL DnaA-N-like alpha-beta" evidence="8">
    <location>
        <begin position="479"/>
        <end position="567"/>
    </location>
</feature>
<dbReference type="GO" id="GO:0005663">
    <property type="term" value="C:DNA replication factor C complex"/>
    <property type="evidence" value="ECO:0000318"/>
    <property type="project" value="GO_Central"/>
</dbReference>
<organism evidence="9 10">
    <name type="scientific">Lactuca sativa</name>
    <name type="common">Garden lettuce</name>
    <dbReference type="NCBI Taxonomy" id="4236"/>
    <lineage>
        <taxon>Eukaryota</taxon>
        <taxon>Viridiplantae</taxon>
        <taxon>Streptophyta</taxon>
        <taxon>Embryophyta</taxon>
        <taxon>Tracheophyta</taxon>
        <taxon>Spermatophyta</taxon>
        <taxon>Magnoliopsida</taxon>
        <taxon>eudicotyledons</taxon>
        <taxon>Gunneridae</taxon>
        <taxon>Pentapetalae</taxon>
        <taxon>asterids</taxon>
        <taxon>campanulids</taxon>
        <taxon>Asterales</taxon>
        <taxon>Asteraceae</taxon>
        <taxon>Cichorioideae</taxon>
        <taxon>Cichorieae</taxon>
        <taxon>Lactucinae</taxon>
        <taxon>Lactuca</taxon>
    </lineage>
</organism>
<dbReference type="Gene3D" id="3.40.50.300">
    <property type="entry name" value="P-loop containing nucleotide triphosphate hydrolases"/>
    <property type="match status" value="1"/>
</dbReference>
<name>A0A9R1XRP0_LACSA</name>
<feature type="compositionally biased region" description="Basic and acidic residues" evidence="6">
    <location>
        <begin position="456"/>
        <end position="475"/>
    </location>
</feature>
<dbReference type="NCBIfam" id="TIGR02397">
    <property type="entry name" value="dnaX_nterm"/>
    <property type="match status" value="1"/>
</dbReference>
<feature type="region of interest" description="Disordered" evidence="6">
    <location>
        <begin position="595"/>
        <end position="627"/>
    </location>
</feature>